<feature type="region of interest" description="Disordered" evidence="1">
    <location>
        <begin position="212"/>
        <end position="236"/>
    </location>
</feature>
<evidence type="ECO:0000256" key="1">
    <source>
        <dbReference type="SAM" id="MobiDB-lite"/>
    </source>
</evidence>
<name>A0A7Z7MVQ7_9PROT</name>
<dbReference type="RefSeq" id="WP_154717133.1">
    <property type="nucleotide sequence ID" value="NZ_LT837803.1"/>
</dbReference>
<dbReference type="InterPro" id="IPR036465">
    <property type="entry name" value="vWFA_dom_sf"/>
</dbReference>
<dbReference type="InterPro" id="IPR051928">
    <property type="entry name" value="NorD/CobT"/>
</dbReference>
<sequence>MEEYIGELWHRLISRAALREYAAAAITLDEVERSAGLLFRAFGGDPGLRIAPAADTRHGGRLRLFQRMAHSGDKLALAARDAETLHLPARLALFPEKALNRDLYLWLTALAARTDERNDDWLAANQRATLAVLADYPGLEPRYARLVAATLAQRIDPARLPADEAARENAIRRALQAPGSVGELPPLTRKKALSIQPVPLWLRPLPEIELKSASGKKQHESAEGGGTEQKGGDKRYQAERTDMPENESPFVLMFRAESLLSWAEYVKVNRDTEEDPDPDIASKAESMDKLTLARDNKAVASKVRFDLDLPSAAEDDVPIGEGIPLPEWDWKRRRMKPDWCRLQTMEARHAPPTPLPEHLHVAARRLRSQFAALASAKRWQKNQPEGEELDIETCVRAFADRRAGHAGSMPAYLSRTQQVRDLSCLLLADLSLSTDAGIADDMRVIDAIRDGMLLFAEALSACGDSFAMYGFSSLKRGNIRFHEIKPFDAVYDSACRGRIAAIRPGYYTRMGAAIRRATALLEEQSQAQRLLLILSDGKPTDIDAYEGRYAIEDTRMSLVEARRAGIQPFCLTIDREGADYLPHLFGPGGFLVLRHPEELARRLPLLYSQLTRPG</sequence>
<dbReference type="Gene3D" id="3.40.50.410">
    <property type="entry name" value="von Willebrand factor, type A domain"/>
    <property type="match status" value="1"/>
</dbReference>
<evidence type="ECO:0000259" key="2">
    <source>
        <dbReference type="SMART" id="SM00327"/>
    </source>
</evidence>
<gene>
    <name evidence="3" type="ORF">SDENCHOL_20656</name>
</gene>
<evidence type="ECO:0000313" key="3">
    <source>
        <dbReference type="EMBL" id="SMB28579.1"/>
    </source>
</evidence>
<dbReference type="CDD" id="cd01454">
    <property type="entry name" value="vWA_norD_type"/>
    <property type="match status" value="1"/>
</dbReference>
<dbReference type="PANTHER" id="PTHR41248:SF1">
    <property type="entry name" value="NORD PROTEIN"/>
    <property type="match status" value="1"/>
</dbReference>
<evidence type="ECO:0000313" key="4">
    <source>
        <dbReference type="Proteomes" id="UP000242886"/>
    </source>
</evidence>
<dbReference type="AlphaFoldDB" id="A0A7Z7MVQ7"/>
<dbReference type="Proteomes" id="UP000242886">
    <property type="component" value="Chromosome SDENCHOL"/>
</dbReference>
<dbReference type="PANTHER" id="PTHR41248">
    <property type="entry name" value="NORD PROTEIN"/>
    <property type="match status" value="1"/>
</dbReference>
<organism evidence="3 4">
    <name type="scientific">Sterolibacterium denitrificans</name>
    <dbReference type="NCBI Taxonomy" id="157592"/>
    <lineage>
        <taxon>Bacteria</taxon>
        <taxon>Pseudomonadati</taxon>
        <taxon>Pseudomonadota</taxon>
        <taxon>Betaproteobacteria</taxon>
        <taxon>Nitrosomonadales</taxon>
        <taxon>Sterolibacteriaceae</taxon>
        <taxon>Sterolibacterium</taxon>
    </lineage>
</organism>
<accession>A0A7Z7MVQ7</accession>
<proteinExistence type="predicted"/>
<dbReference type="InterPro" id="IPR002035">
    <property type="entry name" value="VWF_A"/>
</dbReference>
<feature type="domain" description="VWFA" evidence="2">
    <location>
        <begin position="421"/>
        <end position="611"/>
    </location>
</feature>
<dbReference type="SUPFAM" id="SSF53300">
    <property type="entry name" value="vWA-like"/>
    <property type="match status" value="1"/>
</dbReference>
<dbReference type="EMBL" id="LT837803">
    <property type="protein sequence ID" value="SMB28579.1"/>
    <property type="molecule type" value="Genomic_DNA"/>
</dbReference>
<dbReference type="SMART" id="SM00327">
    <property type="entry name" value="VWA"/>
    <property type="match status" value="1"/>
</dbReference>
<keyword evidence="4" id="KW-1185">Reference proteome</keyword>
<reference evidence="3" key="1">
    <citation type="submission" date="2017-03" db="EMBL/GenBank/DDBJ databases">
        <authorList>
            <consortium name="AG Boll"/>
        </authorList>
    </citation>
    <scope>NUCLEOTIDE SEQUENCE [LARGE SCALE GENOMIC DNA]</scope>
    <source>
        <strain evidence="3">Chol</strain>
    </source>
</reference>
<protein>
    <recommendedName>
        <fullName evidence="2">VWFA domain-containing protein</fullName>
    </recommendedName>
</protein>